<dbReference type="PROSITE" id="PS01332">
    <property type="entry name" value="HTH_RRF2_1"/>
    <property type="match status" value="1"/>
</dbReference>
<dbReference type="STRING" id="2756.BFR44_00310"/>
<dbReference type="Pfam" id="PF02082">
    <property type="entry name" value="Rrf2"/>
    <property type="match status" value="1"/>
</dbReference>
<organism evidence="1 2">
    <name type="scientific">Brochothrix thermosphacta</name>
    <name type="common">Microbacterium thermosphactum</name>
    <dbReference type="NCBI Taxonomy" id="2756"/>
    <lineage>
        <taxon>Bacteria</taxon>
        <taxon>Bacillati</taxon>
        <taxon>Bacillota</taxon>
        <taxon>Bacilli</taxon>
        <taxon>Bacillales</taxon>
        <taxon>Listeriaceae</taxon>
        <taxon>Brochothrix</taxon>
    </lineage>
</organism>
<dbReference type="PANTHER" id="PTHR33221:SF9">
    <property type="entry name" value="RRF2 FAMILY PROTEIN"/>
    <property type="match status" value="1"/>
</dbReference>
<protein>
    <submittedName>
        <fullName evidence="1">Rrf2 family transcriptional regulator</fullName>
    </submittedName>
</protein>
<name>A0A1D2LJY5_BROTH</name>
<dbReference type="EMBL" id="CP023483">
    <property type="protein sequence ID" value="ATF25555.1"/>
    <property type="molecule type" value="Genomic_DNA"/>
</dbReference>
<dbReference type="AlphaFoldDB" id="A0A1D2LJY5"/>
<dbReference type="GeneID" id="66537892"/>
<evidence type="ECO:0000313" key="1">
    <source>
        <dbReference type="EMBL" id="ATF25555.1"/>
    </source>
</evidence>
<dbReference type="KEGG" id="bths:CNY62_03585"/>
<dbReference type="InterPro" id="IPR030489">
    <property type="entry name" value="TR_Rrf2-type_CS"/>
</dbReference>
<keyword evidence="2" id="KW-1185">Reference proteome</keyword>
<evidence type="ECO:0000313" key="2">
    <source>
        <dbReference type="Proteomes" id="UP000243591"/>
    </source>
</evidence>
<gene>
    <name evidence="1" type="ORF">CNY62_03585</name>
</gene>
<sequence>MKYSKATNYALHAMLSLANKTEKTSIGVQSLATELSVSTTYLSKILAKLVKEGLVLSSSGAQGGYSLAANKNDVSFLDVIQAIEGKASLFECDPQHGEHCLVHQVMLEAETEMERQLKQKRIIDVAHQIK</sequence>
<dbReference type="InterPro" id="IPR036388">
    <property type="entry name" value="WH-like_DNA-bd_sf"/>
</dbReference>
<dbReference type="Gene3D" id="1.10.10.10">
    <property type="entry name" value="Winged helix-like DNA-binding domain superfamily/Winged helix DNA-binding domain"/>
    <property type="match status" value="1"/>
</dbReference>
<dbReference type="InterPro" id="IPR036390">
    <property type="entry name" value="WH_DNA-bd_sf"/>
</dbReference>
<dbReference type="RefSeq" id="WP_029091395.1">
    <property type="nucleotide sequence ID" value="NZ_CBCPHX010000005.1"/>
</dbReference>
<dbReference type="NCBIfam" id="TIGR00738">
    <property type="entry name" value="rrf2_super"/>
    <property type="match status" value="1"/>
</dbReference>
<dbReference type="InterPro" id="IPR000944">
    <property type="entry name" value="Tscrpt_reg_Rrf2"/>
</dbReference>
<accession>A0A1D2LJY5</accession>
<dbReference type="GO" id="GO:0003700">
    <property type="term" value="F:DNA-binding transcription factor activity"/>
    <property type="evidence" value="ECO:0007669"/>
    <property type="project" value="TreeGrafter"/>
</dbReference>
<proteinExistence type="predicted"/>
<dbReference type="GO" id="GO:0005829">
    <property type="term" value="C:cytosol"/>
    <property type="evidence" value="ECO:0007669"/>
    <property type="project" value="TreeGrafter"/>
</dbReference>
<dbReference type="Proteomes" id="UP000243591">
    <property type="component" value="Chromosome"/>
</dbReference>
<dbReference type="PROSITE" id="PS51197">
    <property type="entry name" value="HTH_RRF2_2"/>
    <property type="match status" value="1"/>
</dbReference>
<dbReference type="OrthoDB" id="9808360at2"/>
<dbReference type="PANTHER" id="PTHR33221">
    <property type="entry name" value="WINGED HELIX-TURN-HELIX TRANSCRIPTIONAL REGULATOR, RRF2 FAMILY"/>
    <property type="match status" value="1"/>
</dbReference>
<reference evidence="1 2" key="1">
    <citation type="submission" date="2017-09" db="EMBL/GenBank/DDBJ databases">
        <title>Complete Genome Sequences of Two Strains of the Meat Spoilage Bacterium Brochothrix thermosphacta Isolated from Ground Chicken.</title>
        <authorList>
            <person name="Paoli G.C."/>
            <person name="Wijey C."/>
            <person name="Chen C.-Y."/>
            <person name="Nguyen L."/>
            <person name="Yan X."/>
            <person name="Irwin P.L."/>
        </authorList>
    </citation>
    <scope>NUCLEOTIDE SEQUENCE [LARGE SCALE GENOMIC DNA]</scope>
    <source>
        <strain evidence="1 2">BI</strain>
    </source>
</reference>
<dbReference type="SUPFAM" id="SSF46785">
    <property type="entry name" value="Winged helix' DNA-binding domain"/>
    <property type="match status" value="1"/>
</dbReference>